<dbReference type="Pfam" id="PF00082">
    <property type="entry name" value="Peptidase_S8"/>
    <property type="match status" value="1"/>
</dbReference>
<proteinExistence type="inferred from homology"/>
<evidence type="ECO:0000256" key="4">
    <source>
        <dbReference type="ARBA" id="ARBA00022825"/>
    </source>
</evidence>
<sequence>MYSKRKILAAFCAALVIGVAPPASAAPPAGAAATRDPGAVAHTVTLVTGDRVTILSSKEDRPVVRPGKGREGMRFSVYRDRGALMVVPHDAQRLVQAGRLDRRLFDVIGLVRAGYQDGARDSLPLIVADPAGPAAAARSLPSGMSAKRVLPAIGAAAMEASKAKAGALWDEVRRRAGAGRVWLDGQRSVQLDRSVPQIGAPAAWQAGFTGRGVSVAVLDSGIDTGHPDLAGKVADQRNFTDEADGDEVGHGTHVASTIAGSGAASGGRYRGVAPDATLLSGKVCGLRGCAESAMIAGMTWAAAEKHAAVVNMSLGGGDGPDIDPVEEALNTLSAEYGTLFVVSAGNAGMDGSVASPASADAALAVGAVDQDERLAGFSSRGPRVGDTGMKPDISAPGVGIVAAGAGTGGYVGMSGTSMAAPHVTGAAALLAQQHPEWTAERLKGTLTASAQASAEISGFAQGAGRVDVARAITQTVTAVPVGVSFGRTLWPHNDDEPVARTITYHNDGPADRVLDLHIQALGPENRPAPQGMFQLAADRITVPAHGSAQVTVTADTNGDGPDGLYSGQVLATDGATGTSVSTAIGVEREMESFDVRVSFVDGAGAPTSDNFSLFFSLDSDDVFAPTISGDQVTIRLPRGRYNHTAVVGTPLADGGYDRSLHVQALLDLTADTAITIDSRRARPITVTVPEPDADSVLAEVSFSQDGLRAPYAEVGPTFDGLSTEFLGEPRPADEFTAHIVSQWARPSADGTFADSPYLYALAEAFAGRLPTGFSKHYRKSELATVHQRFAAVPPGEYAQRSVFPDLTGSAGAAWPIPTSAPGSRVEYYTTGSTWSTFLEFGPRDESGFLQSRGIFADSTREYRAGSHNRDSWAGAPYGPAIPPIEGGWVSRTGENVNAFIPLYGDRDGHTGSVGVDSSYSALFRDGELVGETDFSGGGFFTTPPGPATYRLVTRDSGGLGGLSTRVDAEWSFRSTGADGEQMPVSVVRFTPALDPHHTARAGRRFEIPVTVQAQAGSAAGPVREITVDVSYDDGVTWHRAPLRRTGAGWTARVTHPSGAGFVSLRGEATDRGGNTVSQTIIRAYRIG</sequence>
<protein>
    <submittedName>
        <fullName evidence="10">Serine protease</fullName>
    </submittedName>
</protein>
<dbReference type="InterPro" id="IPR050131">
    <property type="entry name" value="Peptidase_S8_subtilisin-like"/>
</dbReference>
<evidence type="ECO:0000256" key="8">
    <source>
        <dbReference type="SAM" id="SignalP"/>
    </source>
</evidence>
<evidence type="ECO:0000256" key="6">
    <source>
        <dbReference type="PROSITE-ProRule" id="PRU01240"/>
    </source>
</evidence>
<keyword evidence="4 6" id="KW-0720">Serine protease</keyword>
<feature type="active site" description="Charge relay system" evidence="5 6">
    <location>
        <position position="250"/>
    </location>
</feature>
<dbReference type="InterPro" id="IPR023828">
    <property type="entry name" value="Peptidase_S8_Ser-AS"/>
</dbReference>
<dbReference type="PANTHER" id="PTHR43806">
    <property type="entry name" value="PEPTIDASE S8"/>
    <property type="match status" value="1"/>
</dbReference>
<dbReference type="GO" id="GO:0006508">
    <property type="term" value="P:proteolysis"/>
    <property type="evidence" value="ECO:0007669"/>
    <property type="project" value="UniProtKB-KW"/>
</dbReference>
<dbReference type="InterPro" id="IPR022398">
    <property type="entry name" value="Peptidase_S8_His-AS"/>
</dbReference>
<feature type="domain" description="Peptidase S8/S53" evidence="9">
    <location>
        <begin position="210"/>
        <end position="464"/>
    </location>
</feature>
<comment type="similarity">
    <text evidence="1 6 7">Belongs to the peptidase S8 family.</text>
</comment>
<evidence type="ECO:0000256" key="5">
    <source>
        <dbReference type="PIRSR" id="PIRSR615500-1"/>
    </source>
</evidence>
<evidence type="ECO:0000256" key="1">
    <source>
        <dbReference type="ARBA" id="ARBA00011073"/>
    </source>
</evidence>
<feature type="active site" description="Charge relay system" evidence="5 6">
    <location>
        <position position="219"/>
    </location>
</feature>
<keyword evidence="2 6" id="KW-0645">Protease</keyword>
<evidence type="ECO:0000256" key="2">
    <source>
        <dbReference type="ARBA" id="ARBA00022670"/>
    </source>
</evidence>
<feature type="signal peptide" evidence="8">
    <location>
        <begin position="1"/>
        <end position="25"/>
    </location>
</feature>
<name>A0A6F8XLH5_9ACTN</name>
<dbReference type="InterPro" id="IPR023827">
    <property type="entry name" value="Peptidase_S8_Asp-AS"/>
</dbReference>
<keyword evidence="3 6" id="KW-0378">Hydrolase</keyword>
<dbReference type="SUPFAM" id="SSF52743">
    <property type="entry name" value="Subtilisin-like"/>
    <property type="match status" value="1"/>
</dbReference>
<evidence type="ECO:0000313" key="10">
    <source>
        <dbReference type="EMBL" id="BCB74639.1"/>
    </source>
</evidence>
<dbReference type="InterPro" id="IPR000209">
    <property type="entry name" value="Peptidase_S8/S53_dom"/>
</dbReference>
<dbReference type="InterPro" id="IPR036852">
    <property type="entry name" value="Peptidase_S8/S53_dom_sf"/>
</dbReference>
<evidence type="ECO:0000313" key="11">
    <source>
        <dbReference type="Proteomes" id="UP000502508"/>
    </source>
</evidence>
<accession>A0A6F8XLH5</accession>
<dbReference type="EMBL" id="AP022870">
    <property type="protein sequence ID" value="BCB74639.1"/>
    <property type="molecule type" value="Genomic_DNA"/>
</dbReference>
<dbReference type="PANTHER" id="PTHR43806:SF11">
    <property type="entry name" value="CEREVISIN-RELATED"/>
    <property type="match status" value="1"/>
</dbReference>
<dbReference type="AlphaFoldDB" id="A0A6F8XLH5"/>
<organism evidence="10 11">
    <name type="scientific">Phytohabitans flavus</name>
    <dbReference type="NCBI Taxonomy" id="1076124"/>
    <lineage>
        <taxon>Bacteria</taxon>
        <taxon>Bacillati</taxon>
        <taxon>Actinomycetota</taxon>
        <taxon>Actinomycetes</taxon>
        <taxon>Micromonosporales</taxon>
        <taxon>Micromonosporaceae</taxon>
    </lineage>
</organism>
<reference evidence="10 11" key="1">
    <citation type="submission" date="2020-03" db="EMBL/GenBank/DDBJ databases">
        <title>Whole genome shotgun sequence of Phytohabitans flavus NBRC 107702.</title>
        <authorList>
            <person name="Komaki H."/>
            <person name="Tamura T."/>
        </authorList>
    </citation>
    <scope>NUCLEOTIDE SEQUENCE [LARGE SCALE GENOMIC DNA]</scope>
    <source>
        <strain evidence="10 11">NBRC 107702</strain>
    </source>
</reference>
<gene>
    <name evidence="10" type="ORF">Pflav_010490</name>
</gene>
<dbReference type="Gene3D" id="3.40.50.200">
    <property type="entry name" value="Peptidase S8/S53 domain"/>
    <property type="match status" value="1"/>
</dbReference>
<feature type="active site" description="Charge relay system" evidence="5 6">
    <location>
        <position position="417"/>
    </location>
</feature>
<dbReference type="PROSITE" id="PS00137">
    <property type="entry name" value="SUBTILASE_HIS"/>
    <property type="match status" value="1"/>
</dbReference>
<dbReference type="PRINTS" id="PR00723">
    <property type="entry name" value="SUBTILISIN"/>
</dbReference>
<feature type="chain" id="PRO_5026081436" evidence="8">
    <location>
        <begin position="26"/>
        <end position="1087"/>
    </location>
</feature>
<evidence type="ECO:0000259" key="9">
    <source>
        <dbReference type="Pfam" id="PF00082"/>
    </source>
</evidence>
<reference evidence="10 11" key="2">
    <citation type="submission" date="2020-03" db="EMBL/GenBank/DDBJ databases">
        <authorList>
            <person name="Ichikawa N."/>
            <person name="Kimura A."/>
            <person name="Kitahashi Y."/>
            <person name="Uohara A."/>
        </authorList>
    </citation>
    <scope>NUCLEOTIDE SEQUENCE [LARGE SCALE GENOMIC DNA]</scope>
    <source>
        <strain evidence="10 11">NBRC 107702</strain>
    </source>
</reference>
<dbReference type="PROSITE" id="PS00136">
    <property type="entry name" value="SUBTILASE_ASP"/>
    <property type="match status" value="1"/>
</dbReference>
<dbReference type="KEGG" id="pfla:Pflav_010490"/>
<keyword evidence="8" id="KW-0732">Signal</keyword>
<dbReference type="RefSeq" id="WP_197937962.1">
    <property type="nucleotide sequence ID" value="NZ_AP022870.1"/>
</dbReference>
<dbReference type="GO" id="GO:0004252">
    <property type="term" value="F:serine-type endopeptidase activity"/>
    <property type="evidence" value="ECO:0007669"/>
    <property type="project" value="UniProtKB-UniRule"/>
</dbReference>
<dbReference type="Proteomes" id="UP000502508">
    <property type="component" value="Chromosome"/>
</dbReference>
<keyword evidence="11" id="KW-1185">Reference proteome</keyword>
<evidence type="ECO:0000256" key="3">
    <source>
        <dbReference type="ARBA" id="ARBA00022801"/>
    </source>
</evidence>
<dbReference type="InterPro" id="IPR015500">
    <property type="entry name" value="Peptidase_S8_subtilisin-rel"/>
</dbReference>
<dbReference type="PROSITE" id="PS51892">
    <property type="entry name" value="SUBTILASE"/>
    <property type="match status" value="1"/>
</dbReference>
<evidence type="ECO:0000256" key="7">
    <source>
        <dbReference type="RuleBase" id="RU003355"/>
    </source>
</evidence>
<dbReference type="PROSITE" id="PS00138">
    <property type="entry name" value="SUBTILASE_SER"/>
    <property type="match status" value="1"/>
</dbReference>